<protein>
    <submittedName>
        <fullName evidence="2">Transcriptional regulator</fullName>
    </submittedName>
</protein>
<evidence type="ECO:0000313" key="2">
    <source>
        <dbReference type="EMBL" id="MBY6276101.1"/>
    </source>
</evidence>
<dbReference type="RefSeq" id="WP_273379079.1">
    <property type="nucleotide sequence ID" value="NZ_PIUK01000058.1"/>
</dbReference>
<name>A0A953I9I7_SYMTR</name>
<dbReference type="EMBL" id="PIUK01000058">
    <property type="protein sequence ID" value="MBY6276101.1"/>
    <property type="molecule type" value="Genomic_DNA"/>
</dbReference>
<evidence type="ECO:0000259" key="1">
    <source>
        <dbReference type="PROSITE" id="PS50943"/>
    </source>
</evidence>
<dbReference type="AlphaFoldDB" id="A0A953I9I7"/>
<dbReference type="InterPro" id="IPR001387">
    <property type="entry name" value="Cro/C1-type_HTH"/>
</dbReference>
<gene>
    <name evidence="2" type="ORF">CWE10_07760</name>
</gene>
<dbReference type="PROSITE" id="PS50943">
    <property type="entry name" value="HTH_CROC1"/>
    <property type="match status" value="1"/>
</dbReference>
<proteinExistence type="predicted"/>
<dbReference type="Pfam" id="PF01381">
    <property type="entry name" value="HTH_3"/>
    <property type="match status" value="1"/>
</dbReference>
<dbReference type="CDD" id="cd00093">
    <property type="entry name" value="HTH_XRE"/>
    <property type="match status" value="1"/>
</dbReference>
<accession>A0A953I9I7</accession>
<dbReference type="SUPFAM" id="SSF47413">
    <property type="entry name" value="lambda repressor-like DNA-binding domains"/>
    <property type="match status" value="1"/>
</dbReference>
<feature type="domain" description="HTH cro/C1-type" evidence="1">
    <location>
        <begin position="28"/>
        <end position="52"/>
    </location>
</feature>
<dbReference type="GO" id="GO:0003677">
    <property type="term" value="F:DNA binding"/>
    <property type="evidence" value="ECO:0007669"/>
    <property type="project" value="InterPro"/>
</dbReference>
<reference evidence="2" key="1">
    <citation type="submission" date="2017-11" db="EMBL/GenBank/DDBJ databases">
        <title>Three new genomes from thermophilic consortium.</title>
        <authorList>
            <person name="Quaggio R."/>
            <person name="Amgarten D."/>
            <person name="Setubal J.C."/>
        </authorList>
    </citation>
    <scope>NUCLEOTIDE SEQUENCE</scope>
    <source>
        <strain evidence="2">ZCTH01-B2</strain>
    </source>
</reference>
<dbReference type="Proteomes" id="UP000732377">
    <property type="component" value="Unassembled WGS sequence"/>
</dbReference>
<organism evidence="2 3">
    <name type="scientific">Symbiobacterium thermophilum</name>
    <dbReference type="NCBI Taxonomy" id="2734"/>
    <lineage>
        <taxon>Bacteria</taxon>
        <taxon>Bacillati</taxon>
        <taxon>Bacillota</taxon>
        <taxon>Clostridia</taxon>
        <taxon>Eubacteriales</taxon>
        <taxon>Symbiobacteriaceae</taxon>
        <taxon>Symbiobacterium</taxon>
    </lineage>
</organism>
<comment type="caution">
    <text evidence="2">The sequence shown here is derived from an EMBL/GenBank/DDBJ whole genome shotgun (WGS) entry which is preliminary data.</text>
</comment>
<dbReference type="Gene3D" id="1.10.260.40">
    <property type="entry name" value="lambda repressor-like DNA-binding domains"/>
    <property type="match status" value="1"/>
</dbReference>
<evidence type="ECO:0000313" key="3">
    <source>
        <dbReference type="Proteomes" id="UP000732377"/>
    </source>
</evidence>
<sequence length="174" mass="19524">MQLIRIGDKVINPERIYRMVDRMLELRSQGLSQQEVAEILGVDRTLISRLESVGEMRKGKRIALVGFPVANGPELTAMAAAEGVDFILLMSDQERHEFARSQNGVELLNQVMRLIARARACDAVIFIGSDERLKMVEALVGPHVIGIEIGRSPMKEDVYVSPEKIRNLIRSLKD</sequence>
<dbReference type="InterPro" id="IPR010982">
    <property type="entry name" value="Lambda_DNA-bd_dom_sf"/>
</dbReference>